<evidence type="ECO:0000313" key="1">
    <source>
        <dbReference type="EMBL" id="SHF81589.1"/>
    </source>
</evidence>
<gene>
    <name evidence="1" type="ORF">SAMN05443575_0971</name>
</gene>
<keyword evidence="2" id="KW-1185">Reference proteome</keyword>
<protein>
    <recommendedName>
        <fullName evidence="3">Uridine kinase</fullName>
    </recommendedName>
</protein>
<dbReference type="OrthoDB" id="5186671at2"/>
<dbReference type="Proteomes" id="UP000186132">
    <property type="component" value="Unassembled WGS sequence"/>
</dbReference>
<dbReference type="InterPro" id="IPR027417">
    <property type="entry name" value="P-loop_NTPase"/>
</dbReference>
<reference evidence="1 2" key="1">
    <citation type="submission" date="2016-11" db="EMBL/GenBank/DDBJ databases">
        <authorList>
            <person name="Jaros S."/>
            <person name="Januszkiewicz K."/>
            <person name="Wedrychowicz H."/>
        </authorList>
    </citation>
    <scope>NUCLEOTIDE SEQUENCE [LARGE SCALE GENOMIC DNA]</scope>
    <source>
        <strain evidence="1 2">DSM 45627</strain>
    </source>
</reference>
<dbReference type="EMBL" id="FQVU01000001">
    <property type="protein sequence ID" value="SHF81589.1"/>
    <property type="molecule type" value="Genomic_DNA"/>
</dbReference>
<name>A0A1M5EQU7_9ACTN</name>
<proteinExistence type="predicted"/>
<dbReference type="STRING" id="1206085.SAMN05443575_0971"/>
<dbReference type="AlphaFoldDB" id="A0A1M5EQU7"/>
<evidence type="ECO:0000313" key="2">
    <source>
        <dbReference type="Proteomes" id="UP000186132"/>
    </source>
</evidence>
<evidence type="ECO:0008006" key="3">
    <source>
        <dbReference type="Google" id="ProtNLM"/>
    </source>
</evidence>
<dbReference type="Gene3D" id="3.40.50.300">
    <property type="entry name" value="P-loop containing nucleotide triphosphate hydrolases"/>
    <property type="match status" value="1"/>
</dbReference>
<sequence length="212" mass="23066">MSHPATETPRWRALAPDRLVAELARALATVDGTVRVAFDGPPAARPETLADALVTPLQALGRPTVHLRSNLFWRDASLRLEYGREDVESYLGWLDHGALQREVLAPIVERGEYLPSLRDPETDRSTHAAPVAAAPGTVLLVSGELLLGLGLRFDRVVHLTMSSAARSRHTPPESAWTLPAFDEYDATVHPCELADVVVKLDDPSHPAVRGLA</sequence>
<accession>A0A1M5EQU7</accession>
<dbReference type="RefSeq" id="WP_073386471.1">
    <property type="nucleotide sequence ID" value="NZ_FQVU01000001.1"/>
</dbReference>
<organism evidence="1 2">
    <name type="scientific">Jatrophihabitans endophyticus</name>
    <dbReference type="NCBI Taxonomy" id="1206085"/>
    <lineage>
        <taxon>Bacteria</taxon>
        <taxon>Bacillati</taxon>
        <taxon>Actinomycetota</taxon>
        <taxon>Actinomycetes</taxon>
        <taxon>Jatrophihabitantales</taxon>
        <taxon>Jatrophihabitantaceae</taxon>
        <taxon>Jatrophihabitans</taxon>
    </lineage>
</organism>